<dbReference type="PROSITE" id="PS00630">
    <property type="entry name" value="IMP_2"/>
    <property type="match status" value="1"/>
</dbReference>
<evidence type="ECO:0000256" key="5">
    <source>
        <dbReference type="ARBA" id="ARBA00022801"/>
    </source>
</evidence>
<dbReference type="GO" id="GO:0008441">
    <property type="term" value="F:3'(2'),5'-bisphosphate nucleotidase activity"/>
    <property type="evidence" value="ECO:0007669"/>
    <property type="project" value="UniProtKB-EC"/>
</dbReference>
<comment type="similarity">
    <text evidence="2">Belongs to the inositol monophosphatase superfamily.</text>
</comment>
<evidence type="ECO:0000256" key="8">
    <source>
        <dbReference type="ARBA" id="ARBA00044479"/>
    </source>
</evidence>
<dbReference type="PANTHER" id="PTHR43200">
    <property type="entry name" value="PHOSPHATASE"/>
    <property type="match status" value="1"/>
</dbReference>
<evidence type="ECO:0000313" key="11">
    <source>
        <dbReference type="EMBL" id="PEN05530.1"/>
    </source>
</evidence>
<dbReference type="CDD" id="cd01517">
    <property type="entry name" value="PAP_phosphatase"/>
    <property type="match status" value="1"/>
</dbReference>
<dbReference type="InterPro" id="IPR020550">
    <property type="entry name" value="Inositol_monophosphatase_CS"/>
</dbReference>
<dbReference type="GO" id="GO:0046872">
    <property type="term" value="F:metal ion binding"/>
    <property type="evidence" value="ECO:0007669"/>
    <property type="project" value="UniProtKB-KW"/>
</dbReference>
<dbReference type="InterPro" id="IPR000760">
    <property type="entry name" value="Inositol_monophosphatase-like"/>
</dbReference>
<proteinExistence type="inferred from homology"/>
<feature type="binding site" evidence="10">
    <location>
        <position position="125"/>
    </location>
    <ligand>
        <name>Mg(2+)</name>
        <dbReference type="ChEBI" id="CHEBI:18420"/>
        <label>1</label>
        <note>catalytic</note>
    </ligand>
</feature>
<organism evidence="11 12">
    <name type="scientific">Longimonas halophila</name>
    <dbReference type="NCBI Taxonomy" id="1469170"/>
    <lineage>
        <taxon>Bacteria</taxon>
        <taxon>Pseudomonadati</taxon>
        <taxon>Rhodothermota</taxon>
        <taxon>Rhodothermia</taxon>
        <taxon>Rhodothermales</taxon>
        <taxon>Salisaetaceae</taxon>
        <taxon>Longimonas</taxon>
    </lineage>
</organism>
<keyword evidence="12" id="KW-1185">Reference proteome</keyword>
<comment type="catalytic activity">
    <reaction evidence="7">
        <text>adenosine 2',5'-bisphosphate + H2O = AMP + phosphate</text>
        <dbReference type="Rhea" id="RHEA:77643"/>
        <dbReference type="ChEBI" id="CHEBI:15377"/>
        <dbReference type="ChEBI" id="CHEBI:43474"/>
        <dbReference type="ChEBI" id="CHEBI:194156"/>
        <dbReference type="ChEBI" id="CHEBI:456215"/>
        <dbReference type="EC" id="3.1.3.7"/>
    </reaction>
    <physiologicalReaction direction="left-to-right" evidence="7">
        <dbReference type="Rhea" id="RHEA:77644"/>
    </physiologicalReaction>
</comment>
<evidence type="ECO:0000256" key="7">
    <source>
        <dbReference type="ARBA" id="ARBA00044466"/>
    </source>
</evidence>
<keyword evidence="4 10" id="KW-0479">Metal-binding</keyword>
<evidence type="ECO:0000256" key="6">
    <source>
        <dbReference type="ARBA" id="ARBA00022842"/>
    </source>
</evidence>
<dbReference type="SUPFAM" id="SSF56655">
    <property type="entry name" value="Carbohydrate phosphatase"/>
    <property type="match status" value="1"/>
</dbReference>
<evidence type="ECO:0000313" key="12">
    <source>
        <dbReference type="Proteomes" id="UP000221024"/>
    </source>
</evidence>
<dbReference type="PANTHER" id="PTHR43200:SF6">
    <property type="entry name" value="3'(2'),5'-BISPHOSPHATE NUCLEOTIDASE"/>
    <property type="match status" value="1"/>
</dbReference>
<feature type="binding site" evidence="10">
    <location>
        <position position="71"/>
    </location>
    <ligand>
        <name>Mg(2+)</name>
        <dbReference type="ChEBI" id="CHEBI:18420"/>
        <label>1</label>
        <note>catalytic</note>
    </ligand>
</feature>
<comment type="catalytic activity">
    <reaction evidence="9">
        <text>3'-phosphoadenylyl sulfate + H2O = adenosine 5'-phosphosulfate + phosphate</text>
        <dbReference type="Rhea" id="RHEA:77639"/>
        <dbReference type="ChEBI" id="CHEBI:15377"/>
        <dbReference type="ChEBI" id="CHEBI:43474"/>
        <dbReference type="ChEBI" id="CHEBI:58243"/>
        <dbReference type="ChEBI" id="CHEBI:58339"/>
        <dbReference type="EC" id="3.1.3.7"/>
    </reaction>
    <physiologicalReaction direction="left-to-right" evidence="9">
        <dbReference type="Rhea" id="RHEA:77640"/>
    </physiologicalReaction>
</comment>
<dbReference type="GO" id="GO:0046854">
    <property type="term" value="P:phosphatidylinositol phosphate biosynthetic process"/>
    <property type="evidence" value="ECO:0007669"/>
    <property type="project" value="InterPro"/>
</dbReference>
<dbReference type="InterPro" id="IPR051090">
    <property type="entry name" value="Inositol_monoP_superfamily"/>
</dbReference>
<dbReference type="EMBL" id="PDEP01000013">
    <property type="protein sequence ID" value="PEN05530.1"/>
    <property type="molecule type" value="Genomic_DNA"/>
</dbReference>
<gene>
    <name evidence="11" type="ORF">CRI93_12600</name>
</gene>
<reference evidence="11 12" key="1">
    <citation type="submission" date="2017-10" db="EMBL/GenBank/DDBJ databases">
        <title>Draft genome of Longimonas halophila.</title>
        <authorList>
            <person name="Goh K.M."/>
            <person name="Shamsir M.S."/>
            <person name="Lim S.W."/>
        </authorList>
    </citation>
    <scope>NUCLEOTIDE SEQUENCE [LARGE SCALE GENOMIC DNA]</scope>
    <source>
        <strain evidence="11 12">KCTC 42399</strain>
    </source>
</reference>
<dbReference type="Gene3D" id="3.40.190.80">
    <property type="match status" value="1"/>
</dbReference>
<keyword evidence="5" id="KW-0378">Hydrolase</keyword>
<evidence type="ECO:0000256" key="1">
    <source>
        <dbReference type="ARBA" id="ARBA00001946"/>
    </source>
</evidence>
<dbReference type="OrthoDB" id="9772456at2"/>
<dbReference type="NCBIfam" id="TIGR01330">
    <property type="entry name" value="bisphos_HAL2"/>
    <property type="match status" value="1"/>
</dbReference>
<evidence type="ECO:0000256" key="3">
    <source>
        <dbReference type="ARBA" id="ARBA00012633"/>
    </source>
</evidence>
<evidence type="ECO:0000256" key="2">
    <source>
        <dbReference type="ARBA" id="ARBA00009759"/>
    </source>
</evidence>
<dbReference type="EC" id="3.1.3.7" evidence="3"/>
<keyword evidence="6 10" id="KW-0460">Magnesium</keyword>
<dbReference type="RefSeq" id="WP_098062992.1">
    <property type="nucleotide sequence ID" value="NZ_PDEP01000013.1"/>
</dbReference>
<evidence type="ECO:0000256" key="9">
    <source>
        <dbReference type="ARBA" id="ARBA00044484"/>
    </source>
</evidence>
<protein>
    <recommendedName>
        <fullName evidence="3">3'(2'),5'-bisphosphate nucleotidase</fullName>
        <ecNumber evidence="3">3.1.3.7</ecNumber>
    </recommendedName>
</protein>
<dbReference type="GO" id="GO:0000103">
    <property type="term" value="P:sulfate assimilation"/>
    <property type="evidence" value="ECO:0007669"/>
    <property type="project" value="TreeGrafter"/>
</dbReference>
<sequence>MFSDATAETRSVALRAVRAAAALCQTVQADIDDTVATKDDRSPVTVADFGSQALICRALQQAFPDTPVIAEEDSAMLQTEEQAHILEQVVARVQAHEPAATAESICRWIDHGNADRYHDRFWTLDPIDGTKGFVRGDQYAIALALVEDGVPTVAALGCPNLPDNLDDPTSHGQVFVAVRDEGAMQFPLSDPDADGTPIHTRDTAQAEEARFCDSFVSAHSAHDKAKEVGDMLGISAPPIRMDSQAKYAIVARGDADIYFRLPRPGSDYTEKIWDHAAGRLVVEAAGGRVSDMHGEPLDFTHAPLLSENTGVVATSGAIHDNVIQALADYER</sequence>
<comment type="cofactor">
    <cofactor evidence="1 10">
        <name>Mg(2+)</name>
        <dbReference type="ChEBI" id="CHEBI:18420"/>
    </cofactor>
</comment>
<comment type="catalytic activity">
    <reaction evidence="8">
        <text>adenosine 3',5'-bisphosphate + H2O = AMP + phosphate</text>
        <dbReference type="Rhea" id="RHEA:10040"/>
        <dbReference type="ChEBI" id="CHEBI:15377"/>
        <dbReference type="ChEBI" id="CHEBI:43474"/>
        <dbReference type="ChEBI" id="CHEBI:58343"/>
        <dbReference type="ChEBI" id="CHEBI:456215"/>
        <dbReference type="EC" id="3.1.3.7"/>
    </reaction>
    <physiologicalReaction direction="left-to-right" evidence="8">
        <dbReference type="Rhea" id="RHEA:10041"/>
    </physiologicalReaction>
</comment>
<comment type="caution">
    <text evidence="11">The sequence shown here is derived from an EMBL/GenBank/DDBJ whole genome shotgun (WGS) entry which is preliminary data.</text>
</comment>
<dbReference type="Pfam" id="PF00459">
    <property type="entry name" value="Inositol_P"/>
    <property type="match status" value="1"/>
</dbReference>
<evidence type="ECO:0000256" key="10">
    <source>
        <dbReference type="PIRSR" id="PIRSR600760-2"/>
    </source>
</evidence>
<feature type="binding site" evidence="10">
    <location>
        <position position="274"/>
    </location>
    <ligand>
        <name>Mg(2+)</name>
        <dbReference type="ChEBI" id="CHEBI:18420"/>
        <label>1</label>
        <note>catalytic</note>
    </ligand>
</feature>
<dbReference type="AlphaFoldDB" id="A0A2H3NQN3"/>
<name>A0A2H3NQN3_9BACT</name>
<evidence type="ECO:0000256" key="4">
    <source>
        <dbReference type="ARBA" id="ARBA00022723"/>
    </source>
</evidence>
<accession>A0A2H3NQN3</accession>
<dbReference type="InterPro" id="IPR020583">
    <property type="entry name" value="Inositol_monoP_metal-BS"/>
</dbReference>
<feature type="binding site" evidence="10">
    <location>
        <position position="128"/>
    </location>
    <ligand>
        <name>Mg(2+)</name>
        <dbReference type="ChEBI" id="CHEBI:18420"/>
        <label>1</label>
        <note>catalytic</note>
    </ligand>
</feature>
<feature type="binding site" evidence="10">
    <location>
        <position position="127"/>
    </location>
    <ligand>
        <name>Mg(2+)</name>
        <dbReference type="ChEBI" id="CHEBI:18420"/>
        <label>1</label>
        <note>catalytic</note>
    </ligand>
</feature>
<dbReference type="InterPro" id="IPR006239">
    <property type="entry name" value="DPNP"/>
</dbReference>
<dbReference type="Proteomes" id="UP000221024">
    <property type="component" value="Unassembled WGS sequence"/>
</dbReference>
<dbReference type="Gene3D" id="3.30.540.10">
    <property type="entry name" value="Fructose-1,6-Bisphosphatase, subunit A, domain 1"/>
    <property type="match status" value="1"/>
</dbReference>
<dbReference type="PROSITE" id="PS00629">
    <property type="entry name" value="IMP_1"/>
    <property type="match status" value="1"/>
</dbReference>